<dbReference type="STRING" id="135208.A0A4Y9ZSA9"/>
<organism evidence="2 3">
    <name type="scientific">Hericium alpestre</name>
    <dbReference type="NCBI Taxonomy" id="135208"/>
    <lineage>
        <taxon>Eukaryota</taxon>
        <taxon>Fungi</taxon>
        <taxon>Dikarya</taxon>
        <taxon>Basidiomycota</taxon>
        <taxon>Agaricomycotina</taxon>
        <taxon>Agaricomycetes</taxon>
        <taxon>Russulales</taxon>
        <taxon>Hericiaceae</taxon>
        <taxon>Hericium</taxon>
    </lineage>
</organism>
<dbReference type="InterPro" id="IPR000210">
    <property type="entry name" value="BTB/POZ_dom"/>
</dbReference>
<dbReference type="EMBL" id="SFCI01000999">
    <property type="protein sequence ID" value="TFY77120.1"/>
    <property type="molecule type" value="Genomic_DNA"/>
</dbReference>
<dbReference type="PROSITE" id="PS50097">
    <property type="entry name" value="BTB"/>
    <property type="match status" value="2"/>
</dbReference>
<reference evidence="2 3" key="1">
    <citation type="submission" date="2019-02" db="EMBL/GenBank/DDBJ databases">
        <title>Genome sequencing of the rare red list fungi Hericium alpestre (H. flagellum).</title>
        <authorList>
            <person name="Buettner E."/>
            <person name="Kellner H."/>
        </authorList>
    </citation>
    <scope>NUCLEOTIDE SEQUENCE [LARGE SCALE GENOMIC DNA]</scope>
    <source>
        <strain evidence="2 3">DSM 108284</strain>
    </source>
</reference>
<evidence type="ECO:0000259" key="1">
    <source>
        <dbReference type="PROSITE" id="PS50097"/>
    </source>
</evidence>
<dbReference type="Gene3D" id="3.30.710.10">
    <property type="entry name" value="Potassium Channel Kv1.1, Chain A"/>
    <property type="match status" value="2"/>
</dbReference>
<accession>A0A4Y9ZSA9</accession>
<evidence type="ECO:0000313" key="2">
    <source>
        <dbReference type="EMBL" id="TFY77120.1"/>
    </source>
</evidence>
<feature type="domain" description="BTB" evidence="1">
    <location>
        <begin position="217"/>
        <end position="288"/>
    </location>
</feature>
<name>A0A4Y9ZSA9_9AGAM</name>
<dbReference type="PANTHER" id="PTHR24410:SF23">
    <property type="entry name" value="BTB DOMAIN-CONTAINING PROTEIN-RELATED"/>
    <property type="match status" value="1"/>
</dbReference>
<dbReference type="PANTHER" id="PTHR24410">
    <property type="entry name" value="HL07962P-RELATED"/>
    <property type="match status" value="1"/>
</dbReference>
<evidence type="ECO:0000313" key="3">
    <source>
        <dbReference type="Proteomes" id="UP000298061"/>
    </source>
</evidence>
<proteinExistence type="predicted"/>
<keyword evidence="3" id="KW-1185">Reference proteome</keyword>
<feature type="domain" description="BTB" evidence="1">
    <location>
        <begin position="8"/>
        <end position="71"/>
    </location>
</feature>
<dbReference type="Proteomes" id="UP000298061">
    <property type="component" value="Unassembled WGS sequence"/>
</dbReference>
<dbReference type="OrthoDB" id="3164835at2759"/>
<gene>
    <name evidence="2" type="ORF">EWM64_g6895</name>
</gene>
<dbReference type="InterPro" id="IPR051481">
    <property type="entry name" value="BTB-POZ/Galectin-3-binding"/>
</dbReference>
<dbReference type="InterPro" id="IPR011333">
    <property type="entry name" value="SKP1/BTB/POZ_sf"/>
</dbReference>
<dbReference type="Pfam" id="PF00651">
    <property type="entry name" value="BTB"/>
    <property type="match status" value="2"/>
</dbReference>
<dbReference type="AlphaFoldDB" id="A0A4Y9ZSA9"/>
<dbReference type="SUPFAM" id="SSF54695">
    <property type="entry name" value="POZ domain"/>
    <property type="match status" value="2"/>
</dbReference>
<comment type="caution">
    <text evidence="2">The sequence shown here is derived from an EMBL/GenBank/DDBJ whole genome shotgun (WGS) entry which is preliminary data.</text>
</comment>
<protein>
    <recommendedName>
        <fullName evidence="1">BTB domain-containing protein</fullName>
    </recommendedName>
</protein>
<dbReference type="CDD" id="cd18186">
    <property type="entry name" value="BTB_POZ_ZBTB_KLHL-like"/>
    <property type="match status" value="2"/>
</dbReference>
<sequence length="369" mass="40869">MTPAPIDADTILRTSDRVNFRVHKLILSFASPVLKDMIKTRQFDSADPGSPQIFDVPEDARTIEYIMRCCYPLPSPSVTALQDLRPVLYAAHKYGMAAVTSLAKVSLERYSSHDVLGVFCVASRCELEDVCAKAATESLHYKLTSLNSVHLDQISARQLHKLLQYHRRHLANASTPAPSVVWCSKNSCVSATVSQKSPPLLDKPICSAAAPFCKGTEDVILRSSYPRTDFYVHKVILSFASPVFRNMFQLGQPAATLTSHVSGAADTIPIIDVTEDPRTLESVLRCIYPVASPIIKGLDHVRLFLEAGRQYDIDVVNTLGKAALVKHIDRDVLGAFAIALRYNFPDVCAMAAKASLRYLRRLWYWCAGM</sequence>
<dbReference type="SMART" id="SM00225">
    <property type="entry name" value="BTB"/>
    <property type="match status" value="2"/>
</dbReference>